<dbReference type="PANTHER" id="PTHR43677">
    <property type="entry name" value="SHORT-CHAIN DEHYDROGENASE/REDUCTASE"/>
    <property type="match status" value="1"/>
</dbReference>
<dbReference type="CDD" id="cd08288">
    <property type="entry name" value="MDR_yhdh"/>
    <property type="match status" value="1"/>
</dbReference>
<proteinExistence type="predicted"/>
<evidence type="ECO:0000259" key="2">
    <source>
        <dbReference type="Pfam" id="PF08240"/>
    </source>
</evidence>
<feature type="domain" description="Alcohol dehydrogenase-like N-terminal" evidence="2">
    <location>
        <begin position="33"/>
        <end position="117"/>
    </location>
</feature>
<accession>A0A6J6Y3T9</accession>
<dbReference type="InterPro" id="IPR014188">
    <property type="entry name" value="Acrylyl-CoA_reductase_AcuI"/>
</dbReference>
<dbReference type="NCBIfam" id="TIGR02823">
    <property type="entry name" value="oxido_YhdH"/>
    <property type="match status" value="1"/>
</dbReference>
<dbReference type="AlphaFoldDB" id="A0A6J6Y3T9"/>
<dbReference type="Pfam" id="PF08240">
    <property type="entry name" value="ADH_N"/>
    <property type="match status" value="1"/>
</dbReference>
<evidence type="ECO:0000259" key="1">
    <source>
        <dbReference type="Pfam" id="PF00107"/>
    </source>
</evidence>
<evidence type="ECO:0000313" key="6">
    <source>
        <dbReference type="EMBL" id="CAB4851603.1"/>
    </source>
</evidence>
<dbReference type="EMBL" id="CAESGF010000009">
    <property type="protein sequence ID" value="CAB4363997.1"/>
    <property type="molecule type" value="Genomic_DNA"/>
</dbReference>
<dbReference type="EMBL" id="CAFAAV010000011">
    <property type="protein sequence ID" value="CAB4803469.1"/>
    <property type="molecule type" value="Genomic_DNA"/>
</dbReference>
<organism evidence="5">
    <name type="scientific">freshwater metagenome</name>
    <dbReference type="NCBI Taxonomy" id="449393"/>
    <lineage>
        <taxon>unclassified sequences</taxon>
        <taxon>metagenomes</taxon>
        <taxon>ecological metagenomes</taxon>
    </lineage>
</organism>
<dbReference type="EMBL" id="CAFBMT010000009">
    <property type="protein sequence ID" value="CAB4936204.1"/>
    <property type="molecule type" value="Genomic_DNA"/>
</dbReference>
<evidence type="ECO:0000313" key="7">
    <source>
        <dbReference type="EMBL" id="CAB4936204.1"/>
    </source>
</evidence>
<protein>
    <submittedName>
        <fullName evidence="5">Unannotated protein</fullName>
    </submittedName>
</protein>
<dbReference type="Gene3D" id="3.40.50.720">
    <property type="entry name" value="NAD(P)-binding Rossmann-like Domain"/>
    <property type="match status" value="1"/>
</dbReference>
<reference evidence="5" key="1">
    <citation type="submission" date="2020-05" db="EMBL/GenBank/DDBJ databases">
        <authorList>
            <person name="Chiriac C."/>
            <person name="Salcher M."/>
            <person name="Ghai R."/>
            <person name="Kavagutti S V."/>
        </authorList>
    </citation>
    <scope>NUCLEOTIDE SEQUENCE</scope>
</reference>
<dbReference type="SUPFAM" id="SSF51735">
    <property type="entry name" value="NAD(P)-binding Rossmann-fold domains"/>
    <property type="match status" value="1"/>
</dbReference>
<evidence type="ECO:0000313" key="8">
    <source>
        <dbReference type="EMBL" id="CAB4986683.1"/>
    </source>
</evidence>
<dbReference type="InterPro" id="IPR051397">
    <property type="entry name" value="Zn-ADH-like_protein"/>
</dbReference>
<gene>
    <name evidence="4" type="ORF">UFOPK2656_01679</name>
    <name evidence="5" type="ORF">UFOPK3099_00257</name>
    <name evidence="6" type="ORF">UFOPK3267_01615</name>
    <name evidence="7" type="ORF">UFOPK3651_01821</name>
    <name evidence="8" type="ORF">UFOPK3931_01193</name>
    <name evidence="3" type="ORF">UFOPK4189_01766</name>
</gene>
<dbReference type="InterPro" id="IPR036291">
    <property type="entry name" value="NAD(P)-bd_dom_sf"/>
</dbReference>
<dbReference type="EMBL" id="CAEZYF010000009">
    <property type="protein sequence ID" value="CAB4724635.1"/>
    <property type="molecule type" value="Genomic_DNA"/>
</dbReference>
<evidence type="ECO:0000313" key="5">
    <source>
        <dbReference type="EMBL" id="CAB4803469.1"/>
    </source>
</evidence>
<dbReference type="InterPro" id="IPR013154">
    <property type="entry name" value="ADH-like_N"/>
</dbReference>
<sequence>MTIDSFRAFSANTSGEGVDRGVVTMTKDELPADGVLVEVHYSSVNYKDGLASTPAGKVARVSPMVPGIDLAGVLLEAAGDLPAGTEIIAHGYDIGVAQHGGFAQYARIKPEWIVPLPAGLSTREAMIIGTAGFTAAMSVIALQHYGITPANGPVLVTGATGGVGSTAVAMLAGLGFEVVASTGKPAESGWLTELGASSIIDRATLAEPGKRPLEGTVWAAAVDCVGGVPLANVLKKIHYGGAVAASGLTAGSELPTTVLPFILRGVSLLGIDSVMAPIAQRRQIWGRIATDLKPAGLASIGHDVSLDELDGVLTGILAGEAKGRSVVDLRK</sequence>
<name>A0A6J6Y3T9_9ZZZZ</name>
<evidence type="ECO:0000313" key="4">
    <source>
        <dbReference type="EMBL" id="CAB4724635.1"/>
    </source>
</evidence>
<dbReference type="EMBL" id="CAFBIY010000087">
    <property type="protein sequence ID" value="CAB4851603.1"/>
    <property type="molecule type" value="Genomic_DNA"/>
</dbReference>
<dbReference type="Gene3D" id="3.90.180.10">
    <property type="entry name" value="Medium-chain alcohol dehydrogenases, catalytic domain"/>
    <property type="match status" value="1"/>
</dbReference>
<dbReference type="EMBL" id="CAFBOL010000024">
    <property type="protein sequence ID" value="CAB4986683.1"/>
    <property type="molecule type" value="Genomic_DNA"/>
</dbReference>
<dbReference type="InterPro" id="IPR011032">
    <property type="entry name" value="GroES-like_sf"/>
</dbReference>
<evidence type="ECO:0000313" key="3">
    <source>
        <dbReference type="EMBL" id="CAB4363997.1"/>
    </source>
</evidence>
<dbReference type="InterPro" id="IPR013149">
    <property type="entry name" value="ADH-like_C"/>
</dbReference>
<dbReference type="SUPFAM" id="SSF50129">
    <property type="entry name" value="GroES-like"/>
    <property type="match status" value="1"/>
</dbReference>
<dbReference type="Pfam" id="PF00107">
    <property type="entry name" value="ADH_zinc_N"/>
    <property type="match status" value="1"/>
</dbReference>
<feature type="domain" description="Alcohol dehydrogenase-like C-terminal" evidence="1">
    <location>
        <begin position="162"/>
        <end position="273"/>
    </location>
</feature>
<dbReference type="PANTHER" id="PTHR43677:SF1">
    <property type="entry name" value="ACRYLYL-COA REDUCTASE ACUI-RELATED"/>
    <property type="match status" value="1"/>
</dbReference>
<dbReference type="GO" id="GO:0043957">
    <property type="term" value="F:acryloyl-CoA reductase (NADPH) activity"/>
    <property type="evidence" value="ECO:0007669"/>
    <property type="project" value="TreeGrafter"/>
</dbReference>